<evidence type="ECO:0000313" key="2">
    <source>
        <dbReference type="Proteomes" id="UP000004756"/>
    </source>
</evidence>
<keyword evidence="2" id="KW-1185">Reference proteome</keyword>
<accession>C0CTF5</accession>
<dbReference type="HOGENOM" id="CLU_3214229_0_0_9"/>
<dbReference type="EMBL" id="ACCJ01000015">
    <property type="protein sequence ID" value="EEG57671.1"/>
    <property type="molecule type" value="Genomic_DNA"/>
</dbReference>
<proteinExistence type="predicted"/>
<dbReference type="Proteomes" id="UP000004756">
    <property type="component" value="Unassembled WGS sequence"/>
</dbReference>
<protein>
    <submittedName>
        <fullName evidence="1">Uncharacterized protein</fullName>
    </submittedName>
</protein>
<organism evidence="1 2">
    <name type="scientific">[Clostridium] asparagiforme DSM 15981</name>
    <dbReference type="NCBI Taxonomy" id="518636"/>
    <lineage>
        <taxon>Bacteria</taxon>
        <taxon>Bacillati</taxon>
        <taxon>Bacillota</taxon>
        <taxon>Clostridia</taxon>
        <taxon>Lachnospirales</taxon>
        <taxon>Lachnospiraceae</taxon>
        <taxon>Enterocloster</taxon>
    </lineage>
</organism>
<name>C0CTF5_9FIRM</name>
<gene>
    <name evidence="1" type="ORF">CLOSTASPAR_00253</name>
</gene>
<sequence length="44" mass="5021">MTRSGETFFCIFCNEGRNTGILGGKCELARILQYMSSETKKSRR</sequence>
<evidence type="ECO:0000313" key="1">
    <source>
        <dbReference type="EMBL" id="EEG57671.1"/>
    </source>
</evidence>
<reference evidence="1 2" key="2">
    <citation type="submission" date="2009-02" db="EMBL/GenBank/DDBJ databases">
        <title>Draft genome sequence of Clostridium asparagiforme (DSM 15981).</title>
        <authorList>
            <person name="Sudarsanam P."/>
            <person name="Ley R."/>
            <person name="Guruge J."/>
            <person name="Turnbaugh P.J."/>
            <person name="Mahowald M."/>
            <person name="Liep D."/>
            <person name="Gordon J."/>
        </authorList>
    </citation>
    <scope>NUCLEOTIDE SEQUENCE [LARGE SCALE GENOMIC DNA]</scope>
    <source>
        <strain evidence="1 2">DSM 15981</strain>
    </source>
</reference>
<comment type="caution">
    <text evidence="1">The sequence shown here is derived from an EMBL/GenBank/DDBJ whole genome shotgun (WGS) entry which is preliminary data.</text>
</comment>
<dbReference type="AlphaFoldDB" id="C0CTF5"/>
<reference evidence="1 2" key="1">
    <citation type="submission" date="2009-01" db="EMBL/GenBank/DDBJ databases">
        <authorList>
            <person name="Fulton L."/>
            <person name="Clifton S."/>
            <person name="Fulton B."/>
            <person name="Xu J."/>
            <person name="Minx P."/>
            <person name="Pepin K.H."/>
            <person name="Johnson M."/>
            <person name="Bhonagiri V."/>
            <person name="Nash W.E."/>
            <person name="Mardis E.R."/>
            <person name="Wilson R.K."/>
        </authorList>
    </citation>
    <scope>NUCLEOTIDE SEQUENCE [LARGE SCALE GENOMIC DNA]</scope>
    <source>
        <strain evidence="1 2">DSM 15981</strain>
    </source>
</reference>